<dbReference type="InterPro" id="IPR006311">
    <property type="entry name" value="TAT_signal"/>
</dbReference>
<feature type="chain" id="PRO_5014349291" evidence="1">
    <location>
        <begin position="35"/>
        <end position="441"/>
    </location>
</feature>
<keyword evidence="1" id="KW-0732">Signal</keyword>
<reference evidence="2 3" key="1">
    <citation type="journal article" date="2017" name="Front. Microbiol.">
        <title>Phaeobacter piscinae sp. nov., a species of the Roseobacter group and potential aquaculture probiont.</title>
        <authorList>
            <person name="Sonnenschein E.C."/>
            <person name="Phippen C.B.W."/>
            <person name="Nielsen K.F."/>
            <person name="Mateiu R.V."/>
            <person name="Melchiorsen J."/>
            <person name="Gram L."/>
            <person name="Overmann J."/>
            <person name="Freese H.M."/>
        </authorList>
    </citation>
    <scope>NUCLEOTIDE SEQUENCE [LARGE SCALE GENOMIC DNA]</scope>
    <source>
        <strain evidence="2 3">P88</strain>
        <plasmid evidence="3">pp88_a</plasmid>
    </source>
</reference>
<name>A0A2I7KEY4_9RHOB</name>
<dbReference type="InterPro" id="IPR052559">
    <property type="entry name" value="V-haloperoxidase"/>
</dbReference>
<organism evidence="2 3">
    <name type="scientific">Phaeobacter inhibens</name>
    <dbReference type="NCBI Taxonomy" id="221822"/>
    <lineage>
        <taxon>Bacteria</taxon>
        <taxon>Pseudomonadati</taxon>
        <taxon>Pseudomonadota</taxon>
        <taxon>Alphaproteobacteria</taxon>
        <taxon>Rhodobacterales</taxon>
        <taxon>Roseobacteraceae</taxon>
        <taxon>Phaeobacter</taxon>
    </lineage>
</organism>
<sequence precursor="true">MLTLTPWRRQLLSHTCITGLATALFFTASGSAQAELAADWQETAMRFVVEEKWPGAQRQRTLALLHAAMFDAANAIDGSYHAYAYAGPQQPGADRRAAVTQAALVVMQTLMPEREADLTAAAEAILGDITDDEAREAGVQLGALAAEAVLEKRAADGADFASDFTPGQADNGVYQPTSERPMVAPKIRNMQPFALTSAKQFDVPPPPQLNSFQFQRDLAEVAKLGGAVSQSSPELIAIAKLHAGSGSGAWNQIARDSSRACALPLVEEARTLALLNIALTDALVAGFNAKYTYQFWRPETAIAALGKGYDHPTLDKMDGWTPLVAAPMHPEYPCQHCTSGSAAQQVMETVFGADEFTFSFEGKDGYSRNYQTFAQFAEEEAESRVIGGVHYRRSNTVGDMLGYQIGSHISAEFLTPADAGPGSDSAAATECAGVLTSKLSQ</sequence>
<keyword evidence="2" id="KW-0614">Plasmid</keyword>
<proteinExistence type="predicted"/>
<dbReference type="PANTHER" id="PTHR34599">
    <property type="entry name" value="PEROXIDASE-RELATED"/>
    <property type="match status" value="1"/>
</dbReference>
<dbReference type="InterPro" id="IPR036938">
    <property type="entry name" value="PAP2/HPO_sf"/>
</dbReference>
<evidence type="ECO:0000256" key="1">
    <source>
        <dbReference type="SAM" id="SignalP"/>
    </source>
</evidence>
<protein>
    <submittedName>
        <fullName evidence="2">PAP2 superfamily protein</fullName>
    </submittedName>
</protein>
<dbReference type="RefSeq" id="WP_102884428.1">
    <property type="nucleotide sequence ID" value="NZ_CP010726.1"/>
</dbReference>
<dbReference type="PANTHER" id="PTHR34599:SF1">
    <property type="entry name" value="PHOSPHATIDIC ACID PHOSPHATASE TYPE 2_HALOPEROXIDASE DOMAIN-CONTAINING PROTEIN"/>
    <property type="match status" value="1"/>
</dbReference>
<reference evidence="2 3" key="2">
    <citation type="journal article" date="2017" name="Genome Biol. Evol.">
        <title>Trajectories and Drivers of Genome Evolution in Surface-Associated Marine Phaeobacter.</title>
        <authorList>
            <person name="Freese H.M."/>
            <person name="Sikorski J."/>
            <person name="Bunk B."/>
            <person name="Scheuner C."/>
            <person name="Meier-Kolthoff J.P."/>
            <person name="Sproer C."/>
            <person name="Gram L."/>
            <person name="Overmann J."/>
        </authorList>
    </citation>
    <scope>NUCLEOTIDE SEQUENCE [LARGE SCALE GENOMIC DNA]</scope>
    <source>
        <strain evidence="2 3">P88</strain>
        <plasmid evidence="3">pp88_a</plasmid>
    </source>
</reference>
<dbReference type="EMBL" id="CP010726">
    <property type="protein sequence ID" value="AUR01146.1"/>
    <property type="molecule type" value="Genomic_DNA"/>
</dbReference>
<gene>
    <name evidence="2" type="ORF">PhaeoP88_03833</name>
</gene>
<geneLocation type="plasmid" evidence="3">
    <name>pp88_a</name>
</geneLocation>
<accession>A0A2I7KEY4</accession>
<feature type="signal peptide" evidence="1">
    <location>
        <begin position="1"/>
        <end position="34"/>
    </location>
</feature>
<dbReference type="CDD" id="cd03398">
    <property type="entry name" value="PAP2_haloperoxidase"/>
    <property type="match status" value="1"/>
</dbReference>
<dbReference type="Gene3D" id="1.10.606.20">
    <property type="match status" value="1"/>
</dbReference>
<dbReference type="PROSITE" id="PS51318">
    <property type="entry name" value="TAT"/>
    <property type="match status" value="1"/>
</dbReference>
<dbReference type="SUPFAM" id="SSF48317">
    <property type="entry name" value="Acid phosphatase/Vanadium-dependent haloperoxidase"/>
    <property type="match status" value="1"/>
</dbReference>
<evidence type="ECO:0000313" key="3">
    <source>
        <dbReference type="Proteomes" id="UP000236447"/>
    </source>
</evidence>
<dbReference type="AlphaFoldDB" id="A0A2I7KEY4"/>
<evidence type="ECO:0000313" key="2">
    <source>
        <dbReference type="EMBL" id="AUR01146.1"/>
    </source>
</evidence>
<dbReference type="Proteomes" id="UP000236447">
    <property type="component" value="Plasmid pP88_a"/>
</dbReference>